<name>A0A2P5FVP4_TREOI</name>
<comment type="caution">
    <text evidence="4">The sequence shown here is derived from an EMBL/GenBank/DDBJ whole genome shotgun (WGS) entry which is preliminary data.</text>
</comment>
<dbReference type="InterPro" id="IPR040265">
    <property type="entry name" value="CHUP1/IPGA1-like"/>
</dbReference>
<dbReference type="OrthoDB" id="687739at2759"/>
<dbReference type="GO" id="GO:0055028">
    <property type="term" value="C:cortical microtubule"/>
    <property type="evidence" value="ECO:0007669"/>
    <property type="project" value="TreeGrafter"/>
</dbReference>
<keyword evidence="3" id="KW-1133">Transmembrane helix</keyword>
<evidence type="ECO:0000313" key="5">
    <source>
        <dbReference type="Proteomes" id="UP000237000"/>
    </source>
</evidence>
<dbReference type="GO" id="GO:0072699">
    <property type="term" value="P:protein localization to cortical microtubule cytoskeleton"/>
    <property type="evidence" value="ECO:0007669"/>
    <property type="project" value="TreeGrafter"/>
</dbReference>
<dbReference type="STRING" id="63057.A0A2P5FVP4"/>
<keyword evidence="1 2" id="KW-0175">Coiled coil</keyword>
<accession>A0A2P5FVP4</accession>
<dbReference type="PANTHER" id="PTHR31342:SF10">
    <property type="entry name" value="CHUP1-LIKE PROTEIN"/>
    <property type="match status" value="1"/>
</dbReference>
<evidence type="ECO:0000313" key="4">
    <source>
        <dbReference type="EMBL" id="POO01845.1"/>
    </source>
</evidence>
<feature type="transmembrane region" description="Helical" evidence="3">
    <location>
        <begin position="14"/>
        <end position="32"/>
    </location>
</feature>
<dbReference type="AlphaFoldDB" id="A0A2P5FVP4"/>
<proteinExistence type="predicted"/>
<evidence type="ECO:0000256" key="2">
    <source>
        <dbReference type="SAM" id="Coils"/>
    </source>
</evidence>
<sequence length="446" mass="51762">MESSISKAEIMKPLIFKAGIPLTLSVAAFLYARIMARRIVPKGSALENAQENSMEADSQFGSEKSFRSLSSTGFPSVEYREPLLMDTNSTNPIENLEILDKPELGEEILGLKSRLEDLRNRERELELLFIRYNDLKEQESVLMQLRNMLSLELAHIEFLDREVSLMEDESRRFEKLLVESFRLLEQHEYWKSQSGLLQRKVKKLMRIKKVQSSLIREKDMKIRAREGELLRTQEALETRTNLVNKLEDEVKELRMVLDQLHEEKNELSKKLELADETSTSSFFKIDAEEIRQEEHRCLSAELEQLKKGRAAEVEELIYLRWSNACLKHELMKNQEQCQETSQKKDQWELDSQGSVEIGHFGLQQELANMVLGHNEFGLGTSTCDQASSSSKRKKLLQRLRKWVEGSEKGKGKVDEKERHEVRCFGRHSVSDEKEEHLQGRRSCSSA</sequence>
<evidence type="ECO:0000256" key="1">
    <source>
        <dbReference type="ARBA" id="ARBA00023054"/>
    </source>
</evidence>
<reference evidence="5" key="1">
    <citation type="submission" date="2016-06" db="EMBL/GenBank/DDBJ databases">
        <title>Parallel loss of symbiosis genes in relatives of nitrogen-fixing non-legume Parasponia.</title>
        <authorList>
            <person name="Van Velzen R."/>
            <person name="Holmer R."/>
            <person name="Bu F."/>
            <person name="Rutten L."/>
            <person name="Van Zeijl A."/>
            <person name="Liu W."/>
            <person name="Santuari L."/>
            <person name="Cao Q."/>
            <person name="Sharma T."/>
            <person name="Shen D."/>
            <person name="Roswanjaya Y."/>
            <person name="Wardhani T."/>
            <person name="Kalhor M.S."/>
            <person name="Jansen J."/>
            <person name="Van den Hoogen J."/>
            <person name="Gungor B."/>
            <person name="Hartog M."/>
            <person name="Hontelez J."/>
            <person name="Verver J."/>
            <person name="Yang W.-C."/>
            <person name="Schijlen E."/>
            <person name="Repin R."/>
            <person name="Schilthuizen M."/>
            <person name="Schranz E."/>
            <person name="Heidstra R."/>
            <person name="Miyata K."/>
            <person name="Fedorova E."/>
            <person name="Kohlen W."/>
            <person name="Bisseling T."/>
            <person name="Smit S."/>
            <person name="Geurts R."/>
        </authorList>
    </citation>
    <scope>NUCLEOTIDE SEQUENCE [LARGE SCALE GENOMIC DNA]</scope>
    <source>
        <strain evidence="5">cv. RG33-2</strain>
    </source>
</reference>
<dbReference type="InParanoid" id="A0A2P5FVP4"/>
<organism evidence="4 5">
    <name type="scientific">Trema orientale</name>
    <name type="common">Charcoal tree</name>
    <name type="synonym">Celtis orientalis</name>
    <dbReference type="NCBI Taxonomy" id="63057"/>
    <lineage>
        <taxon>Eukaryota</taxon>
        <taxon>Viridiplantae</taxon>
        <taxon>Streptophyta</taxon>
        <taxon>Embryophyta</taxon>
        <taxon>Tracheophyta</taxon>
        <taxon>Spermatophyta</taxon>
        <taxon>Magnoliopsida</taxon>
        <taxon>eudicotyledons</taxon>
        <taxon>Gunneridae</taxon>
        <taxon>Pentapetalae</taxon>
        <taxon>rosids</taxon>
        <taxon>fabids</taxon>
        <taxon>Rosales</taxon>
        <taxon>Cannabaceae</taxon>
        <taxon>Trema</taxon>
    </lineage>
</organism>
<dbReference type="Proteomes" id="UP000237000">
    <property type="component" value="Unassembled WGS sequence"/>
</dbReference>
<dbReference type="EMBL" id="JXTC01000007">
    <property type="protein sequence ID" value="POO01845.1"/>
    <property type="molecule type" value="Genomic_DNA"/>
</dbReference>
<keyword evidence="5" id="KW-1185">Reference proteome</keyword>
<feature type="coiled-coil region" evidence="2">
    <location>
        <begin position="229"/>
        <end position="277"/>
    </location>
</feature>
<protein>
    <submittedName>
        <fullName evidence="4">CHUP1-like protein</fullName>
    </submittedName>
</protein>
<dbReference type="PANTHER" id="PTHR31342">
    <property type="entry name" value="PROTEIN CHUP1, CHLOROPLASTIC"/>
    <property type="match status" value="1"/>
</dbReference>
<keyword evidence="3" id="KW-0472">Membrane</keyword>
<gene>
    <name evidence="4" type="ORF">TorRG33x02_026220</name>
</gene>
<keyword evidence="3" id="KW-0812">Transmembrane</keyword>
<feature type="coiled-coil region" evidence="2">
    <location>
        <begin position="101"/>
        <end position="176"/>
    </location>
</feature>
<evidence type="ECO:0000256" key="3">
    <source>
        <dbReference type="SAM" id="Phobius"/>
    </source>
</evidence>